<dbReference type="Proteomes" id="UP000190044">
    <property type="component" value="Unassembled WGS sequence"/>
</dbReference>
<evidence type="ECO:0000259" key="4">
    <source>
        <dbReference type="PROSITE" id="PS50949"/>
    </source>
</evidence>
<feature type="domain" description="HTH gntR-type" evidence="4">
    <location>
        <begin position="4"/>
        <end position="71"/>
    </location>
</feature>
<dbReference type="SMART" id="SM00345">
    <property type="entry name" value="HTH_GNTR"/>
    <property type="match status" value="1"/>
</dbReference>
<evidence type="ECO:0000313" key="6">
    <source>
        <dbReference type="Proteomes" id="UP000190044"/>
    </source>
</evidence>
<keyword evidence="6" id="KW-1185">Reference proteome</keyword>
<dbReference type="EMBL" id="FUYP01000016">
    <property type="protein sequence ID" value="SKB75411.1"/>
    <property type="molecule type" value="Genomic_DNA"/>
</dbReference>
<dbReference type="GO" id="GO:0003677">
    <property type="term" value="F:DNA binding"/>
    <property type="evidence" value="ECO:0007669"/>
    <property type="project" value="UniProtKB-KW"/>
</dbReference>
<evidence type="ECO:0000256" key="3">
    <source>
        <dbReference type="ARBA" id="ARBA00023163"/>
    </source>
</evidence>
<sequence length="206" mass="23089">MSPGATMQRVYIELKARVLAGTFPPGSRLEPAQLATSLGASATPVRDALHRLAGERLIESWHQEGFRQPILAEADLCDLYSWAAMLLALALKDRPSHQAAGGLFELEERPNYGEATESLFRTIAMSADNQELRGALINAIERSQILRRAEVRVDQASRGLLAAMEEDYRFGRWTGLRSKITSFHRRRVRQAGRIVAELRPRTDPLR</sequence>
<dbReference type="InterPro" id="IPR036390">
    <property type="entry name" value="WH_DNA-bd_sf"/>
</dbReference>
<dbReference type="AlphaFoldDB" id="A0A1T5DUS9"/>
<name>A0A1T5DUS9_9SPHN</name>
<evidence type="ECO:0000256" key="2">
    <source>
        <dbReference type="ARBA" id="ARBA00023125"/>
    </source>
</evidence>
<dbReference type="PROSITE" id="PS50949">
    <property type="entry name" value="HTH_GNTR"/>
    <property type="match status" value="1"/>
</dbReference>
<organism evidence="5 6">
    <name type="scientific">Sphingopyxis flava</name>
    <dbReference type="NCBI Taxonomy" id="1507287"/>
    <lineage>
        <taxon>Bacteria</taxon>
        <taxon>Pseudomonadati</taxon>
        <taxon>Pseudomonadota</taxon>
        <taxon>Alphaproteobacteria</taxon>
        <taxon>Sphingomonadales</taxon>
        <taxon>Sphingomonadaceae</taxon>
        <taxon>Sphingopyxis</taxon>
    </lineage>
</organism>
<reference evidence="6" key="1">
    <citation type="submission" date="2017-02" db="EMBL/GenBank/DDBJ databases">
        <authorList>
            <person name="Varghese N."/>
            <person name="Submissions S."/>
        </authorList>
    </citation>
    <scope>NUCLEOTIDE SEQUENCE [LARGE SCALE GENOMIC DNA]</scope>
    <source>
        <strain evidence="6">R11H</strain>
    </source>
</reference>
<dbReference type="PANTHER" id="PTHR43537:SF24">
    <property type="entry name" value="GLUCONATE OPERON TRANSCRIPTIONAL REPRESSOR"/>
    <property type="match status" value="1"/>
</dbReference>
<dbReference type="OrthoDB" id="8479543at2"/>
<keyword evidence="1" id="KW-0805">Transcription regulation</keyword>
<keyword evidence="3" id="KW-0804">Transcription</keyword>
<evidence type="ECO:0000256" key="1">
    <source>
        <dbReference type="ARBA" id="ARBA00023015"/>
    </source>
</evidence>
<dbReference type="SUPFAM" id="SSF46785">
    <property type="entry name" value="Winged helix' DNA-binding domain"/>
    <property type="match status" value="1"/>
</dbReference>
<dbReference type="Pfam" id="PF00392">
    <property type="entry name" value="GntR"/>
    <property type="match status" value="1"/>
</dbReference>
<accession>A0A1T5DUS9</accession>
<keyword evidence="2" id="KW-0238">DNA-binding</keyword>
<protein>
    <submittedName>
        <fullName evidence="5">Transcriptional regulator, GntR family</fullName>
    </submittedName>
</protein>
<dbReference type="GO" id="GO:0003700">
    <property type="term" value="F:DNA-binding transcription factor activity"/>
    <property type="evidence" value="ECO:0007669"/>
    <property type="project" value="InterPro"/>
</dbReference>
<dbReference type="PANTHER" id="PTHR43537">
    <property type="entry name" value="TRANSCRIPTIONAL REGULATOR, GNTR FAMILY"/>
    <property type="match status" value="1"/>
</dbReference>
<proteinExistence type="predicted"/>
<gene>
    <name evidence="5" type="ORF">SAMN06295937_101675</name>
</gene>
<evidence type="ECO:0000313" key="5">
    <source>
        <dbReference type="EMBL" id="SKB75411.1"/>
    </source>
</evidence>
<dbReference type="Gene3D" id="1.10.10.10">
    <property type="entry name" value="Winged helix-like DNA-binding domain superfamily/Winged helix DNA-binding domain"/>
    <property type="match status" value="1"/>
</dbReference>
<dbReference type="InterPro" id="IPR000524">
    <property type="entry name" value="Tscrpt_reg_HTH_GntR"/>
</dbReference>
<dbReference type="InterPro" id="IPR036388">
    <property type="entry name" value="WH-like_DNA-bd_sf"/>
</dbReference>